<accession>A0ABW5KST5</accession>
<evidence type="ECO:0000256" key="1">
    <source>
        <dbReference type="SAM" id="Phobius"/>
    </source>
</evidence>
<name>A0ABW5KST5_9FLAO</name>
<keyword evidence="1" id="KW-0812">Transmembrane</keyword>
<protein>
    <recommendedName>
        <fullName evidence="4">LSU ribosomal protein L21p</fullName>
    </recommendedName>
</protein>
<comment type="caution">
    <text evidence="2">The sequence shown here is derived from an EMBL/GenBank/DDBJ whole genome shotgun (WGS) entry which is preliminary data.</text>
</comment>
<evidence type="ECO:0000313" key="2">
    <source>
        <dbReference type="EMBL" id="MFD2551403.1"/>
    </source>
</evidence>
<dbReference type="Proteomes" id="UP001597472">
    <property type="component" value="Unassembled WGS sequence"/>
</dbReference>
<feature type="transmembrane region" description="Helical" evidence="1">
    <location>
        <begin position="6"/>
        <end position="23"/>
    </location>
</feature>
<keyword evidence="1" id="KW-1133">Transmembrane helix</keyword>
<keyword evidence="3" id="KW-1185">Reference proteome</keyword>
<proteinExistence type="predicted"/>
<organism evidence="2 3">
    <name type="scientific">Bizionia sediminis</name>
    <dbReference type="NCBI Taxonomy" id="1737064"/>
    <lineage>
        <taxon>Bacteria</taxon>
        <taxon>Pseudomonadati</taxon>
        <taxon>Bacteroidota</taxon>
        <taxon>Flavobacteriia</taxon>
        <taxon>Flavobacteriales</taxon>
        <taxon>Flavobacteriaceae</taxon>
        <taxon>Bizionia</taxon>
    </lineage>
</organism>
<keyword evidence="1" id="KW-0472">Membrane</keyword>
<dbReference type="EMBL" id="JBHULS010000002">
    <property type="protein sequence ID" value="MFD2551403.1"/>
    <property type="molecule type" value="Genomic_DNA"/>
</dbReference>
<dbReference type="RefSeq" id="WP_376892541.1">
    <property type="nucleotide sequence ID" value="NZ_JBHULS010000002.1"/>
</dbReference>
<evidence type="ECO:0000313" key="3">
    <source>
        <dbReference type="Proteomes" id="UP001597472"/>
    </source>
</evidence>
<gene>
    <name evidence="2" type="ORF">ACFSQP_06190</name>
</gene>
<evidence type="ECO:0008006" key="4">
    <source>
        <dbReference type="Google" id="ProtNLM"/>
    </source>
</evidence>
<reference evidence="3" key="1">
    <citation type="journal article" date="2019" name="Int. J. Syst. Evol. Microbiol.">
        <title>The Global Catalogue of Microorganisms (GCM) 10K type strain sequencing project: providing services to taxonomists for standard genome sequencing and annotation.</title>
        <authorList>
            <consortium name="The Broad Institute Genomics Platform"/>
            <consortium name="The Broad Institute Genome Sequencing Center for Infectious Disease"/>
            <person name="Wu L."/>
            <person name="Ma J."/>
        </authorList>
    </citation>
    <scope>NUCLEOTIDE SEQUENCE [LARGE SCALE GENOMIC DNA]</scope>
    <source>
        <strain evidence="3">KCTC 42587</strain>
    </source>
</reference>
<dbReference type="Gene3D" id="1.10.150.20">
    <property type="entry name" value="5' to 3' exonuclease, C-terminal subdomain"/>
    <property type="match status" value="1"/>
</dbReference>
<sequence length="154" mass="17683">MNWWFIGIVVTAFVCILLGYWVGNRRKRRQPHVYDESVWKSKVAKLENDLKACKAAQQLIVFNPDKAAAFFGKNITENDLTLIKGVDAKTAKLLQNSGFKTWKMLAEAPVESFQKILDAAGPDYQKRNPGTWSEQAKLAYEGSWKALYEWQKHM</sequence>